<geneLocation type="plasmid" evidence="1">
    <name>pSM145A_Rh02</name>
</geneLocation>
<gene>
    <name evidence="1" type="ORF">ELI03_28040</name>
</gene>
<sequence>MRQGARISFRLVGHLAGHLTGLALVIGLAAAMATPGRAEIYKDFRVTLNSMMAGILGAPERAPRDLVINGQPLEFTPYQSDRSISDITDEWLRVLAANTRPALPRSDNKEELTAVIAANMLIVPKTSRIRDDLAVVVRFFDGDGEAALDYLRRQDPQNPSARAPIPGVSIMIRRPADAPRTEVLMSRFEDVASTLPAFAAPADVSKLPMSLRPPAGVEVLSDIGDRDKGHTSRTVVSKGTLSAVRWSDQRADLLARDGFTIETPPAQRGGVTALYGRRGSVEANVLYTRSKTDGRTVEVIQIRQPFVEGITP</sequence>
<proteinExistence type="predicted"/>
<dbReference type="AlphaFoldDB" id="A0A4Q8XZL8"/>
<name>A0A4Q8XZL8_RHILE</name>
<accession>A0A4Q8XZL8</accession>
<dbReference type="Proteomes" id="UP000293652">
    <property type="component" value="Unassembled WGS sequence"/>
</dbReference>
<evidence type="ECO:0000313" key="1">
    <source>
        <dbReference type="EMBL" id="TAX67943.1"/>
    </source>
</evidence>
<reference evidence="1 2" key="1">
    <citation type="submission" date="2019-02" db="EMBL/GenBank/DDBJ databases">
        <title>The genomic architecture of introgression among sibling species of bacteria.</title>
        <authorList>
            <person name="Cavassim M.I.A."/>
            <person name="Moeskjaer S."/>
            <person name="Moslemi C."/>
            <person name="Fields B."/>
            <person name="Bachmann A."/>
            <person name="Vilhjalmsson B."/>
            <person name="Schierup M.H."/>
            <person name="Young J.P.W."/>
            <person name="Andersen S.U."/>
        </authorList>
    </citation>
    <scope>NUCLEOTIDE SEQUENCE [LARGE SCALE GENOMIC DNA]</scope>
    <source>
        <strain evidence="1 2">SM145A</strain>
        <plasmid evidence="1">pSM145A_Rh02</plasmid>
    </source>
</reference>
<organism evidence="1 2">
    <name type="scientific">Rhizobium leguminosarum</name>
    <dbReference type="NCBI Taxonomy" id="384"/>
    <lineage>
        <taxon>Bacteria</taxon>
        <taxon>Pseudomonadati</taxon>
        <taxon>Pseudomonadota</taxon>
        <taxon>Alphaproteobacteria</taxon>
        <taxon>Hyphomicrobiales</taxon>
        <taxon>Rhizobiaceae</taxon>
        <taxon>Rhizobium/Agrobacterium group</taxon>
        <taxon>Rhizobium</taxon>
    </lineage>
</organism>
<dbReference type="EMBL" id="SIPC01000003">
    <property type="protein sequence ID" value="TAX67943.1"/>
    <property type="molecule type" value="Genomic_DNA"/>
</dbReference>
<comment type="caution">
    <text evidence="1">The sequence shown here is derived from an EMBL/GenBank/DDBJ whole genome shotgun (WGS) entry which is preliminary data.</text>
</comment>
<protein>
    <submittedName>
        <fullName evidence="1">Uncharacterized protein</fullName>
    </submittedName>
</protein>
<keyword evidence="1" id="KW-0614">Plasmid</keyword>
<dbReference type="RefSeq" id="WP_130670953.1">
    <property type="nucleotide sequence ID" value="NZ_SIOH01000003.1"/>
</dbReference>
<evidence type="ECO:0000313" key="2">
    <source>
        <dbReference type="Proteomes" id="UP000293652"/>
    </source>
</evidence>